<evidence type="ECO:0000313" key="2">
    <source>
        <dbReference type="Proteomes" id="UP000199702"/>
    </source>
</evidence>
<organism evidence="1 2">
    <name type="scientific">Flavobacterium terrigena</name>
    <dbReference type="NCBI Taxonomy" id="402734"/>
    <lineage>
        <taxon>Bacteria</taxon>
        <taxon>Pseudomonadati</taxon>
        <taxon>Bacteroidota</taxon>
        <taxon>Flavobacteriia</taxon>
        <taxon>Flavobacteriales</taxon>
        <taxon>Flavobacteriaceae</taxon>
        <taxon>Flavobacterium</taxon>
    </lineage>
</organism>
<dbReference type="Proteomes" id="UP000199702">
    <property type="component" value="Unassembled WGS sequence"/>
</dbReference>
<keyword evidence="2" id="KW-1185">Reference proteome</keyword>
<dbReference type="OrthoDB" id="1121396at2"/>
<reference evidence="2" key="1">
    <citation type="submission" date="2016-10" db="EMBL/GenBank/DDBJ databases">
        <authorList>
            <person name="Varghese N."/>
            <person name="Submissions S."/>
        </authorList>
    </citation>
    <scope>NUCLEOTIDE SEQUENCE [LARGE SCALE GENOMIC DNA]</scope>
    <source>
        <strain evidence="2">DSM 17934</strain>
    </source>
</reference>
<name>A0A1H6QN04_9FLAO</name>
<protein>
    <recommendedName>
        <fullName evidence="3">DUF1579 domain-containing protein</fullName>
    </recommendedName>
</protein>
<evidence type="ECO:0000313" key="1">
    <source>
        <dbReference type="EMBL" id="SEI43376.1"/>
    </source>
</evidence>
<dbReference type="AlphaFoldDB" id="A0A1H6QN04"/>
<proteinExistence type="predicted"/>
<dbReference type="EMBL" id="FNYA01000001">
    <property type="protein sequence ID" value="SEI43376.1"/>
    <property type="molecule type" value="Genomic_DNA"/>
</dbReference>
<accession>A0A1H6QN04</accession>
<evidence type="ECO:0008006" key="3">
    <source>
        <dbReference type="Google" id="ProtNLM"/>
    </source>
</evidence>
<gene>
    <name evidence="1" type="ORF">SAMN05660918_0546</name>
</gene>
<dbReference type="RefSeq" id="WP_091307485.1">
    <property type="nucleotide sequence ID" value="NZ_CBCSJU010000001.1"/>
</dbReference>
<sequence>MKNVFLLFTLISATCFAQKPCEKDSVYNQFDFWVGEWNVYAKNGQLAGTSKITEILDNCVILEEWTSVGAQQGLVFSGKSFNSYNALTKQWQQNWIDNTGGTTEFLTGSFSNNVMQFLSRPFSTGQNSSSIRRLSFYNLENGKVRQFGEISSDEGKTWKTEYDLEYRKK</sequence>
<dbReference type="STRING" id="402734.SAMN05660918_0546"/>